<evidence type="ECO:0000256" key="2">
    <source>
        <dbReference type="SAM" id="SignalP"/>
    </source>
</evidence>
<dbReference type="Proteomes" id="UP001321475">
    <property type="component" value="Chromosome"/>
</dbReference>
<evidence type="ECO:0000313" key="3">
    <source>
        <dbReference type="EMBL" id="BDZ40882.1"/>
    </source>
</evidence>
<dbReference type="EMBL" id="AP027729">
    <property type="protein sequence ID" value="BDZ40882.1"/>
    <property type="molecule type" value="Genomic_DNA"/>
</dbReference>
<keyword evidence="1" id="KW-1133">Transmembrane helix</keyword>
<evidence type="ECO:0000313" key="4">
    <source>
        <dbReference type="Proteomes" id="UP001321475"/>
    </source>
</evidence>
<sequence>MAAPWLVLALLATRPSTAAAYDSVTGGLVLAGGAVASVVAYRAMIRIGRLPDDARVLR</sequence>
<gene>
    <name evidence="3" type="ORF">GCM10025865_01810</name>
</gene>
<name>A0ABM8FYP9_9CELL</name>
<reference evidence="4" key="1">
    <citation type="journal article" date="2019" name="Int. J. Syst. Evol. Microbiol.">
        <title>The Global Catalogue of Microorganisms (GCM) 10K type strain sequencing project: providing services to taxonomists for standard genome sequencing and annotation.</title>
        <authorList>
            <consortium name="The Broad Institute Genomics Platform"/>
            <consortium name="The Broad Institute Genome Sequencing Center for Infectious Disease"/>
            <person name="Wu L."/>
            <person name="Ma J."/>
        </authorList>
    </citation>
    <scope>NUCLEOTIDE SEQUENCE [LARGE SCALE GENOMIC DNA]</scope>
    <source>
        <strain evidence="4">NBRC 108565</strain>
    </source>
</reference>
<feature type="signal peptide" evidence="2">
    <location>
        <begin position="1"/>
        <end position="20"/>
    </location>
</feature>
<accession>A0ABM8FYP9</accession>
<protein>
    <submittedName>
        <fullName evidence="3">Uncharacterized protein</fullName>
    </submittedName>
</protein>
<keyword evidence="1" id="KW-0812">Transmembrane</keyword>
<evidence type="ECO:0000256" key="1">
    <source>
        <dbReference type="SAM" id="Phobius"/>
    </source>
</evidence>
<keyword evidence="1" id="KW-0472">Membrane</keyword>
<organism evidence="3 4">
    <name type="scientific">Paraoerskovia sediminicola</name>
    <dbReference type="NCBI Taxonomy" id="1138587"/>
    <lineage>
        <taxon>Bacteria</taxon>
        <taxon>Bacillati</taxon>
        <taxon>Actinomycetota</taxon>
        <taxon>Actinomycetes</taxon>
        <taxon>Micrococcales</taxon>
        <taxon>Cellulomonadaceae</taxon>
        <taxon>Paraoerskovia</taxon>
    </lineage>
</organism>
<proteinExistence type="predicted"/>
<feature type="chain" id="PRO_5045589269" evidence="2">
    <location>
        <begin position="21"/>
        <end position="58"/>
    </location>
</feature>
<keyword evidence="2" id="KW-0732">Signal</keyword>
<keyword evidence="4" id="KW-1185">Reference proteome</keyword>
<feature type="transmembrane region" description="Helical" evidence="1">
    <location>
        <begin position="28"/>
        <end position="45"/>
    </location>
</feature>